<comment type="caution">
    <text evidence="8">The sequence shown here is derived from an EMBL/GenBank/DDBJ whole genome shotgun (WGS) entry which is preliminary data.</text>
</comment>
<dbReference type="EC" id="4.2.2.29" evidence="7"/>
<comment type="similarity">
    <text evidence="7">Belongs to the transglycosylase MltG family.</text>
</comment>
<dbReference type="CDD" id="cd08010">
    <property type="entry name" value="MltG_like"/>
    <property type="match status" value="1"/>
</dbReference>
<dbReference type="PANTHER" id="PTHR30518">
    <property type="entry name" value="ENDOLYTIC MUREIN TRANSGLYCOSYLASE"/>
    <property type="match status" value="1"/>
</dbReference>
<evidence type="ECO:0000256" key="7">
    <source>
        <dbReference type="HAMAP-Rule" id="MF_02065"/>
    </source>
</evidence>
<reference evidence="8 9" key="1">
    <citation type="journal article" date="2016" name="Nat. Commun.">
        <title>Thousands of microbial genomes shed light on interconnected biogeochemical processes in an aquifer system.</title>
        <authorList>
            <person name="Anantharaman K."/>
            <person name="Brown C.T."/>
            <person name="Hug L.A."/>
            <person name="Sharon I."/>
            <person name="Castelle C.J."/>
            <person name="Probst A.J."/>
            <person name="Thomas B.C."/>
            <person name="Singh A."/>
            <person name="Wilkins M.J."/>
            <person name="Karaoz U."/>
            <person name="Brodie E.L."/>
            <person name="Williams K.H."/>
            <person name="Hubbard S.S."/>
            <person name="Banfield J.F."/>
        </authorList>
    </citation>
    <scope>NUCLEOTIDE SEQUENCE [LARGE SCALE GENOMIC DNA]</scope>
</reference>
<feature type="site" description="Important for catalytic activity" evidence="7">
    <location>
        <position position="229"/>
    </location>
</feature>
<keyword evidence="3 7" id="KW-1133">Transmembrane helix</keyword>
<dbReference type="STRING" id="1802223.A2358_04000"/>
<dbReference type="InterPro" id="IPR003770">
    <property type="entry name" value="MLTG-like"/>
</dbReference>
<dbReference type="Gene3D" id="3.30.1490.480">
    <property type="entry name" value="Endolytic murein transglycosylase"/>
    <property type="match status" value="1"/>
</dbReference>
<evidence type="ECO:0000256" key="3">
    <source>
        <dbReference type="ARBA" id="ARBA00022989"/>
    </source>
</evidence>
<gene>
    <name evidence="7" type="primary">mltG</name>
    <name evidence="8" type="ORF">A2358_04000</name>
</gene>
<evidence type="ECO:0000313" key="9">
    <source>
        <dbReference type="Proteomes" id="UP000178650"/>
    </source>
</evidence>
<accession>A0A1G2IYB0</accession>
<keyword evidence="6 7" id="KW-0961">Cell wall biogenesis/degradation</keyword>
<dbReference type="Proteomes" id="UP000178650">
    <property type="component" value="Unassembled WGS sequence"/>
</dbReference>
<feature type="transmembrane region" description="Helical" evidence="7">
    <location>
        <begin position="20"/>
        <end position="39"/>
    </location>
</feature>
<protein>
    <recommendedName>
        <fullName evidence="7">Endolytic murein transglycosylase</fullName>
        <ecNumber evidence="7">4.2.2.29</ecNumber>
    </recommendedName>
    <alternativeName>
        <fullName evidence="7">Peptidoglycan lytic transglycosylase</fullName>
    </alternativeName>
    <alternativeName>
        <fullName evidence="7">Peptidoglycan polymerization terminase</fullName>
    </alternativeName>
</protein>
<comment type="function">
    <text evidence="7">Functions as a peptidoglycan terminase that cleaves nascent peptidoglycan strands endolytically to terminate their elongation.</text>
</comment>
<dbReference type="PANTHER" id="PTHR30518:SF2">
    <property type="entry name" value="ENDOLYTIC MUREIN TRANSGLYCOSYLASE"/>
    <property type="match status" value="1"/>
</dbReference>
<dbReference type="HAMAP" id="MF_02065">
    <property type="entry name" value="MltG"/>
    <property type="match status" value="1"/>
</dbReference>
<comment type="subcellular location">
    <subcellularLocation>
        <location evidence="7">Cell membrane</location>
        <topology evidence="7">Single-pass membrane protein</topology>
    </subcellularLocation>
</comment>
<evidence type="ECO:0000256" key="4">
    <source>
        <dbReference type="ARBA" id="ARBA00023136"/>
    </source>
</evidence>
<dbReference type="AlphaFoldDB" id="A0A1G2IYB0"/>
<dbReference type="GO" id="GO:0008932">
    <property type="term" value="F:lytic endotransglycosylase activity"/>
    <property type="evidence" value="ECO:0007669"/>
    <property type="project" value="UniProtKB-UniRule"/>
</dbReference>
<evidence type="ECO:0000256" key="5">
    <source>
        <dbReference type="ARBA" id="ARBA00023239"/>
    </source>
</evidence>
<keyword evidence="4 7" id="KW-0472">Membrane</keyword>
<evidence type="ECO:0000256" key="6">
    <source>
        <dbReference type="ARBA" id="ARBA00023316"/>
    </source>
</evidence>
<dbReference type="GO" id="GO:0071555">
    <property type="term" value="P:cell wall organization"/>
    <property type="evidence" value="ECO:0007669"/>
    <property type="project" value="UniProtKB-KW"/>
</dbReference>
<dbReference type="NCBIfam" id="TIGR00247">
    <property type="entry name" value="endolytic transglycosylase MltG"/>
    <property type="match status" value="1"/>
</dbReference>
<sequence>MKRDFSKISVKQLKNIAKAAGIVFLLAFFYVCFEIYIPINPGSHETAIYTVQKGWGDDEIARDLEKLGIIRSNYFFRLYVVASLQHSSLKAGEYNLSPKMSIYQIAKKMAAGDIIKDTVVVLEGWDAKDIGKYLEAKGICKQNYFISLTKKDYAGDFSFLKDKPKDEGLEGYLFPDTYQISKGETCEDILSLMLDNFDKKLTPELNKEIANQKKSIFDIVTMASIIEKEVRKMDEKEIVSGILWKRISIGMPLQLDSTVNFITDGNDPSVSIKATKIDSPYNTYKYHGLPKGPISNPGLGSILSAIYPKKTNYWFWLSDGITHFSETLQQHNIAKAKYLD</sequence>
<dbReference type="EMBL" id="MHPJ01000009">
    <property type="protein sequence ID" value="OGZ79118.1"/>
    <property type="molecule type" value="Genomic_DNA"/>
</dbReference>
<keyword evidence="5 7" id="KW-0456">Lyase</keyword>
<keyword evidence="2 7" id="KW-0812">Transmembrane</keyword>
<evidence type="ECO:0000256" key="1">
    <source>
        <dbReference type="ARBA" id="ARBA00022475"/>
    </source>
</evidence>
<evidence type="ECO:0000256" key="2">
    <source>
        <dbReference type="ARBA" id="ARBA00022692"/>
    </source>
</evidence>
<evidence type="ECO:0000313" key="8">
    <source>
        <dbReference type="EMBL" id="OGZ79118.1"/>
    </source>
</evidence>
<dbReference type="Pfam" id="PF02618">
    <property type="entry name" value="YceG"/>
    <property type="match status" value="1"/>
</dbReference>
<dbReference type="GO" id="GO:0009252">
    <property type="term" value="P:peptidoglycan biosynthetic process"/>
    <property type="evidence" value="ECO:0007669"/>
    <property type="project" value="UniProtKB-UniRule"/>
</dbReference>
<proteinExistence type="inferred from homology"/>
<name>A0A1G2IYB0_9BACT</name>
<comment type="catalytic activity">
    <reaction evidence="7">
        <text>a peptidoglycan chain = a peptidoglycan chain with N-acetyl-1,6-anhydromuramyl-[peptide] at the reducing end + a peptidoglycan chain with N-acetylglucosamine at the non-reducing end.</text>
        <dbReference type="EC" id="4.2.2.29"/>
    </reaction>
</comment>
<keyword evidence="1 7" id="KW-1003">Cell membrane</keyword>
<organism evidence="8 9">
    <name type="scientific">Candidatus Staskawiczbacteria bacterium RIFOXYB1_FULL_37_44</name>
    <dbReference type="NCBI Taxonomy" id="1802223"/>
    <lineage>
        <taxon>Bacteria</taxon>
        <taxon>Candidatus Staskawicziibacteriota</taxon>
    </lineage>
</organism>
<dbReference type="GO" id="GO:0005886">
    <property type="term" value="C:plasma membrane"/>
    <property type="evidence" value="ECO:0007669"/>
    <property type="project" value="UniProtKB-SubCell"/>
</dbReference>